<dbReference type="Pfam" id="PF00107">
    <property type="entry name" value="ADH_zinc_N"/>
    <property type="match status" value="1"/>
</dbReference>
<name>A0A1X0B4Y9_9MYCO</name>
<protein>
    <submittedName>
        <fullName evidence="4">Oxidoreductase</fullName>
    </submittedName>
</protein>
<proteinExistence type="predicted"/>
<evidence type="ECO:0000259" key="3">
    <source>
        <dbReference type="SMART" id="SM00829"/>
    </source>
</evidence>
<dbReference type="SMART" id="SM00829">
    <property type="entry name" value="PKS_ER"/>
    <property type="match status" value="1"/>
</dbReference>
<dbReference type="OrthoDB" id="9805883at2"/>
<dbReference type="GO" id="GO:0035925">
    <property type="term" value="F:mRNA 3'-UTR AU-rich region binding"/>
    <property type="evidence" value="ECO:0007669"/>
    <property type="project" value="TreeGrafter"/>
</dbReference>
<evidence type="ECO:0000313" key="4">
    <source>
        <dbReference type="EMBL" id="ORA37343.1"/>
    </source>
</evidence>
<accession>A0A1X0B4Y9</accession>
<sequence>MKTARYHRHGGPEVLVIEEVDEPAPGPGQVVIRTEAIGGSFVDTTLRAGISALGRSPLPGSLHGDVVGVVQTVGEGVDSAWTGCRVAALVAVDAYAEFVTADADWLAPVPEGVAPADASNLAMPGPVALLALRWGRVAAGDTVLVHAAAGNIGHLALQLARLEGAGRVIATAGSPAKLDFARAHGADIAISYADPDWPQQLREAVPGGVDVALDSIGGTTTAATLGLLAPGGRLVIYGVAGGALPELPVGEVLALRSVTGFSIAGFRAAFPDEAHQHLREYAAHVAHGQVRTAVGAIVPLTDPAAAHRKLEDRTRSGRVLIVPDTSTE</sequence>
<dbReference type="AlphaFoldDB" id="A0A1X0B4Y9"/>
<dbReference type="Pfam" id="PF08240">
    <property type="entry name" value="ADH_N"/>
    <property type="match status" value="1"/>
</dbReference>
<keyword evidence="2" id="KW-0560">Oxidoreductase</keyword>
<dbReference type="Gene3D" id="3.90.180.10">
    <property type="entry name" value="Medium-chain alcohol dehydrogenases, catalytic domain"/>
    <property type="match status" value="1"/>
</dbReference>
<dbReference type="Gene3D" id="3.40.50.720">
    <property type="entry name" value="NAD(P)-binding Rossmann-like Domain"/>
    <property type="match status" value="1"/>
</dbReference>
<evidence type="ECO:0000256" key="1">
    <source>
        <dbReference type="ARBA" id="ARBA00022857"/>
    </source>
</evidence>
<keyword evidence="1" id="KW-0521">NADP</keyword>
<dbReference type="InterPro" id="IPR013154">
    <property type="entry name" value="ADH-like_N"/>
</dbReference>
<dbReference type="EMBL" id="MVHF01000006">
    <property type="protein sequence ID" value="ORA37343.1"/>
    <property type="molecule type" value="Genomic_DNA"/>
</dbReference>
<dbReference type="STRING" id="1927124.BST13_08515"/>
<dbReference type="GO" id="GO:0005829">
    <property type="term" value="C:cytosol"/>
    <property type="evidence" value="ECO:0007669"/>
    <property type="project" value="TreeGrafter"/>
</dbReference>
<dbReference type="SUPFAM" id="SSF51735">
    <property type="entry name" value="NAD(P)-binding Rossmann-fold domains"/>
    <property type="match status" value="1"/>
</dbReference>
<dbReference type="GO" id="GO:0003960">
    <property type="term" value="F:quinone reductase (NADPH) activity"/>
    <property type="evidence" value="ECO:0007669"/>
    <property type="project" value="TreeGrafter"/>
</dbReference>
<dbReference type="PANTHER" id="PTHR48106">
    <property type="entry name" value="QUINONE OXIDOREDUCTASE PIG3-RELATED"/>
    <property type="match status" value="1"/>
</dbReference>
<dbReference type="Proteomes" id="UP000192448">
    <property type="component" value="Unassembled WGS sequence"/>
</dbReference>
<dbReference type="SUPFAM" id="SSF50129">
    <property type="entry name" value="GroES-like"/>
    <property type="match status" value="1"/>
</dbReference>
<dbReference type="InterPro" id="IPR011032">
    <property type="entry name" value="GroES-like_sf"/>
</dbReference>
<keyword evidence="5" id="KW-1185">Reference proteome</keyword>
<organism evidence="4 5">
    <name type="scientific">Mycobacterium aquaticum</name>
    <dbReference type="NCBI Taxonomy" id="1927124"/>
    <lineage>
        <taxon>Bacteria</taxon>
        <taxon>Bacillati</taxon>
        <taxon>Actinomycetota</taxon>
        <taxon>Actinomycetes</taxon>
        <taxon>Mycobacteriales</taxon>
        <taxon>Mycobacteriaceae</taxon>
        <taxon>Mycobacterium</taxon>
    </lineage>
</organism>
<dbReference type="PANTHER" id="PTHR48106:SF13">
    <property type="entry name" value="QUINONE OXIDOREDUCTASE-RELATED"/>
    <property type="match status" value="1"/>
</dbReference>
<dbReference type="InterPro" id="IPR020843">
    <property type="entry name" value="ER"/>
</dbReference>
<comment type="caution">
    <text evidence="4">The sequence shown here is derived from an EMBL/GenBank/DDBJ whole genome shotgun (WGS) entry which is preliminary data.</text>
</comment>
<reference evidence="4 5" key="1">
    <citation type="submission" date="2017-02" db="EMBL/GenBank/DDBJ databases">
        <title>The new phylogeny of genus Mycobacterium.</title>
        <authorList>
            <person name="Tortoli E."/>
            <person name="Trovato A."/>
            <person name="Cirillo D.M."/>
        </authorList>
    </citation>
    <scope>NUCLEOTIDE SEQUENCE [LARGE SCALE GENOMIC DNA]</scope>
    <source>
        <strain evidence="4 5">RW6</strain>
    </source>
</reference>
<evidence type="ECO:0000256" key="2">
    <source>
        <dbReference type="ARBA" id="ARBA00023002"/>
    </source>
</evidence>
<feature type="domain" description="Enoyl reductase (ER)" evidence="3">
    <location>
        <begin position="10"/>
        <end position="321"/>
    </location>
</feature>
<dbReference type="GO" id="GO:0070402">
    <property type="term" value="F:NADPH binding"/>
    <property type="evidence" value="ECO:0007669"/>
    <property type="project" value="TreeGrafter"/>
</dbReference>
<gene>
    <name evidence="4" type="ORF">BST13_08515</name>
</gene>
<dbReference type="InterPro" id="IPR013149">
    <property type="entry name" value="ADH-like_C"/>
</dbReference>
<dbReference type="InterPro" id="IPR036291">
    <property type="entry name" value="NAD(P)-bd_dom_sf"/>
</dbReference>
<evidence type="ECO:0000313" key="5">
    <source>
        <dbReference type="Proteomes" id="UP000192448"/>
    </source>
</evidence>